<protein>
    <submittedName>
        <fullName evidence="2">Uncharacterized protein</fullName>
    </submittedName>
</protein>
<organism evidence="2 3">
    <name type="scientific">Marinoscillum luteum</name>
    <dbReference type="NCBI Taxonomy" id="861051"/>
    <lineage>
        <taxon>Bacteria</taxon>
        <taxon>Pseudomonadati</taxon>
        <taxon>Bacteroidota</taxon>
        <taxon>Cytophagia</taxon>
        <taxon>Cytophagales</taxon>
        <taxon>Reichenbachiellaceae</taxon>
        <taxon>Marinoscillum</taxon>
    </lineage>
</organism>
<evidence type="ECO:0000313" key="3">
    <source>
        <dbReference type="Proteomes" id="UP001610063"/>
    </source>
</evidence>
<sequence length="192" mass="22019">MKLFLILILLAISAPLLAQSPVESQMYAKMDQAAELMEQGKYEEANEVYLYVLKHMTALPSDLAFYFGKNSYHLDKYKQSINWLNKYIQLKGTQGRFYDEAVKYLQYSEEEYLKIAQQNTADLKSDLSGEDYDCGGLEKMICPVCRGQGVVIKQGPFDLIYKTCPYSAGEPYLTCEEYNLFMKGQLEPKDSN</sequence>
<keyword evidence="3" id="KW-1185">Reference proteome</keyword>
<reference evidence="2 3" key="1">
    <citation type="journal article" date="2013" name="Int. J. Syst. Evol. Microbiol.">
        <title>Marinoscillum luteum sp. nov., isolated from marine sediment.</title>
        <authorList>
            <person name="Cha I.T."/>
            <person name="Park S.J."/>
            <person name="Kim S.J."/>
            <person name="Kim J.G."/>
            <person name="Jung M.Y."/>
            <person name="Shin K.S."/>
            <person name="Kwon K.K."/>
            <person name="Yang S.H."/>
            <person name="Seo Y.S."/>
            <person name="Rhee S.K."/>
        </authorList>
    </citation>
    <scope>NUCLEOTIDE SEQUENCE [LARGE SCALE GENOMIC DNA]</scope>
    <source>
        <strain evidence="2 3">KCTC 23939</strain>
    </source>
</reference>
<dbReference type="SUPFAM" id="SSF48452">
    <property type="entry name" value="TPR-like"/>
    <property type="match status" value="1"/>
</dbReference>
<name>A0ABW7NCZ9_9BACT</name>
<dbReference type="RefSeq" id="WP_159581247.1">
    <property type="nucleotide sequence ID" value="NZ_JBIPKE010000020.1"/>
</dbReference>
<feature type="chain" id="PRO_5047345830" evidence="1">
    <location>
        <begin position="19"/>
        <end position="192"/>
    </location>
</feature>
<dbReference type="EMBL" id="JBIPKE010000020">
    <property type="protein sequence ID" value="MFH6985502.1"/>
    <property type="molecule type" value="Genomic_DNA"/>
</dbReference>
<evidence type="ECO:0000313" key="2">
    <source>
        <dbReference type="EMBL" id="MFH6985502.1"/>
    </source>
</evidence>
<evidence type="ECO:0000256" key="1">
    <source>
        <dbReference type="SAM" id="SignalP"/>
    </source>
</evidence>
<keyword evidence="1" id="KW-0732">Signal</keyword>
<comment type="caution">
    <text evidence="2">The sequence shown here is derived from an EMBL/GenBank/DDBJ whole genome shotgun (WGS) entry which is preliminary data.</text>
</comment>
<gene>
    <name evidence="2" type="ORF">ACHKAR_18770</name>
</gene>
<dbReference type="InterPro" id="IPR011990">
    <property type="entry name" value="TPR-like_helical_dom_sf"/>
</dbReference>
<dbReference type="Proteomes" id="UP001610063">
    <property type="component" value="Unassembled WGS sequence"/>
</dbReference>
<feature type="signal peptide" evidence="1">
    <location>
        <begin position="1"/>
        <end position="18"/>
    </location>
</feature>
<proteinExistence type="predicted"/>
<accession>A0ABW7NCZ9</accession>